<dbReference type="InterPro" id="IPR055135">
    <property type="entry name" value="PRMT_dom"/>
</dbReference>
<dbReference type="Pfam" id="PF22528">
    <property type="entry name" value="PRMT_C"/>
    <property type="match status" value="1"/>
</dbReference>
<reference evidence="6" key="1">
    <citation type="submission" date="2022-08" db="EMBL/GenBank/DDBJ databases">
        <title>Novel sulfate-reducing endosymbionts in the free-living metamonad Anaeramoeba.</title>
        <authorList>
            <person name="Jerlstrom-Hultqvist J."/>
            <person name="Cepicka I."/>
            <person name="Gallot-Lavallee L."/>
            <person name="Salas-Leiva D."/>
            <person name="Curtis B.A."/>
            <person name="Zahonova K."/>
            <person name="Pipaliya S."/>
            <person name="Dacks J."/>
            <person name="Roger A.J."/>
        </authorList>
    </citation>
    <scope>NUCLEOTIDE SEQUENCE</scope>
    <source>
        <strain evidence="6">Schooner1</strain>
    </source>
</reference>
<comment type="caution">
    <text evidence="6">The sequence shown here is derived from an EMBL/GenBank/DDBJ whole genome shotgun (WGS) entry which is preliminary data.</text>
</comment>
<keyword evidence="3 4" id="KW-0949">S-adenosyl-L-methionine</keyword>
<dbReference type="Gene3D" id="3.40.50.150">
    <property type="entry name" value="Vaccinia Virus protein VP39"/>
    <property type="match status" value="1"/>
</dbReference>
<evidence type="ECO:0000256" key="3">
    <source>
        <dbReference type="ARBA" id="ARBA00022691"/>
    </source>
</evidence>
<dbReference type="InterPro" id="IPR029063">
    <property type="entry name" value="SAM-dependent_MTases_sf"/>
</dbReference>
<keyword evidence="2 4" id="KW-0808">Transferase</keyword>
<evidence type="ECO:0000313" key="7">
    <source>
        <dbReference type="Proteomes" id="UP001150062"/>
    </source>
</evidence>
<dbReference type="SUPFAM" id="SSF53335">
    <property type="entry name" value="S-adenosyl-L-methionine-dependent methyltransferases"/>
    <property type="match status" value="1"/>
</dbReference>
<keyword evidence="1 4" id="KW-0489">Methyltransferase</keyword>
<feature type="domain" description="Protein arginine N-methyltransferase" evidence="5">
    <location>
        <begin position="180"/>
        <end position="343"/>
    </location>
</feature>
<organism evidence="6 7">
    <name type="scientific">Anaeramoeba flamelloides</name>
    <dbReference type="NCBI Taxonomy" id="1746091"/>
    <lineage>
        <taxon>Eukaryota</taxon>
        <taxon>Metamonada</taxon>
        <taxon>Anaeramoebidae</taxon>
        <taxon>Anaeramoeba</taxon>
    </lineage>
</organism>
<dbReference type="PROSITE" id="PS51678">
    <property type="entry name" value="SAM_MT_PRMT"/>
    <property type="match status" value="1"/>
</dbReference>
<keyword evidence="7" id="KW-1185">Reference proteome</keyword>
<name>A0ABQ8XVJ8_9EUKA</name>
<dbReference type="PANTHER" id="PTHR11006">
    <property type="entry name" value="PROTEIN ARGININE N-METHYLTRANSFERASE"/>
    <property type="match status" value="1"/>
</dbReference>
<dbReference type="Gene3D" id="2.70.160.11">
    <property type="entry name" value="Hnrnp arginine n-methyltransferase1"/>
    <property type="match status" value="1"/>
</dbReference>
<dbReference type="Pfam" id="PF06325">
    <property type="entry name" value="PrmA"/>
    <property type="match status" value="1"/>
</dbReference>
<dbReference type="EMBL" id="JAOAOG010000251">
    <property type="protein sequence ID" value="KAJ6236012.1"/>
    <property type="molecule type" value="Genomic_DNA"/>
</dbReference>
<dbReference type="Proteomes" id="UP001150062">
    <property type="component" value="Unassembled WGS sequence"/>
</dbReference>
<proteinExistence type="predicted"/>
<evidence type="ECO:0000313" key="6">
    <source>
        <dbReference type="EMBL" id="KAJ6236012.1"/>
    </source>
</evidence>
<gene>
    <name evidence="6" type="ORF">M0813_28288</name>
</gene>
<evidence type="ECO:0000259" key="5">
    <source>
        <dbReference type="Pfam" id="PF22528"/>
    </source>
</evidence>
<dbReference type="InterPro" id="IPR025799">
    <property type="entry name" value="Arg_MeTrfase"/>
</dbReference>
<evidence type="ECO:0000256" key="2">
    <source>
        <dbReference type="ARBA" id="ARBA00022679"/>
    </source>
</evidence>
<evidence type="ECO:0000256" key="1">
    <source>
        <dbReference type="ARBA" id="ARBA00022603"/>
    </source>
</evidence>
<dbReference type="CDD" id="cd02440">
    <property type="entry name" value="AdoMet_MTases"/>
    <property type="match status" value="1"/>
</dbReference>
<dbReference type="GO" id="GO:0032259">
    <property type="term" value="P:methylation"/>
    <property type="evidence" value="ECO:0007669"/>
    <property type="project" value="UniProtKB-KW"/>
</dbReference>
<sequence>MTDKNTKKTKNIEIEITKDLDEKNTTKENKKETDYYFDSYSHFGIHEEMLKDNIRTMSYKDAILKNPHLFKDKVVMDVGCGTGILSLFAAKAGARVVIGVECSDIIVHAKKIVEENGYSDVIKLVHAKIEDIKELPMGIKKVDVIISEWMGYCLFYESMVNSVIYARDKWLVEGGVIMPDKSTLYISAMEDPGFKKYKIDFWDDILGFKMKCIQKLTYLEPLVDKVEPESIISNSTLLKTIDLMTVSVEEINFSKSFILTAQKDGNIDAFATFFTYSFNFCHKPIYISTSPDSYYTHWKQTIFYLEKNLPIYRGEVVKGIFTMKQNKNNFRDLDITVRYTFDSENEKINHFQEYRLR</sequence>
<dbReference type="PANTHER" id="PTHR11006:SF53">
    <property type="entry name" value="PROTEIN ARGININE N-METHYLTRANSFERASE 3"/>
    <property type="match status" value="1"/>
</dbReference>
<dbReference type="GO" id="GO:0008168">
    <property type="term" value="F:methyltransferase activity"/>
    <property type="evidence" value="ECO:0007669"/>
    <property type="project" value="UniProtKB-KW"/>
</dbReference>
<evidence type="ECO:0000256" key="4">
    <source>
        <dbReference type="PROSITE-ProRule" id="PRU01015"/>
    </source>
</evidence>
<accession>A0ABQ8XVJ8</accession>
<protein>
    <submittedName>
        <fullName evidence="6">Arginine methyltransferase 1-related</fullName>
    </submittedName>
</protein>